<reference evidence="2 3" key="1">
    <citation type="submission" date="2023-02" db="EMBL/GenBank/DDBJ databases">
        <title>LHISI_Scaffold_Assembly.</title>
        <authorList>
            <person name="Stuart O.P."/>
            <person name="Cleave R."/>
            <person name="Magrath M.J.L."/>
            <person name="Mikheyev A.S."/>
        </authorList>
    </citation>
    <scope>NUCLEOTIDE SEQUENCE [LARGE SCALE GENOMIC DNA]</scope>
    <source>
        <strain evidence="2">Daus_M_001</strain>
        <tissue evidence="2">Leg muscle</tissue>
    </source>
</reference>
<accession>A0ABQ9GF41</accession>
<comment type="caution">
    <text evidence="2">The sequence shown here is derived from an EMBL/GenBank/DDBJ whole genome shotgun (WGS) entry which is preliminary data.</text>
</comment>
<keyword evidence="3" id="KW-1185">Reference proteome</keyword>
<dbReference type="EMBL" id="JARBHB010000012">
    <property type="protein sequence ID" value="KAJ8871009.1"/>
    <property type="molecule type" value="Genomic_DNA"/>
</dbReference>
<feature type="region of interest" description="Disordered" evidence="1">
    <location>
        <begin position="413"/>
        <end position="451"/>
    </location>
</feature>
<evidence type="ECO:0000313" key="2">
    <source>
        <dbReference type="EMBL" id="KAJ8871009.1"/>
    </source>
</evidence>
<organism evidence="2 3">
    <name type="scientific">Dryococelus australis</name>
    <dbReference type="NCBI Taxonomy" id="614101"/>
    <lineage>
        <taxon>Eukaryota</taxon>
        <taxon>Metazoa</taxon>
        <taxon>Ecdysozoa</taxon>
        <taxon>Arthropoda</taxon>
        <taxon>Hexapoda</taxon>
        <taxon>Insecta</taxon>
        <taxon>Pterygota</taxon>
        <taxon>Neoptera</taxon>
        <taxon>Polyneoptera</taxon>
        <taxon>Phasmatodea</taxon>
        <taxon>Verophasmatodea</taxon>
        <taxon>Anareolatae</taxon>
        <taxon>Phasmatidae</taxon>
        <taxon>Eurycanthinae</taxon>
        <taxon>Dryococelus</taxon>
    </lineage>
</organism>
<evidence type="ECO:0000313" key="3">
    <source>
        <dbReference type="Proteomes" id="UP001159363"/>
    </source>
</evidence>
<gene>
    <name evidence="2" type="ORF">PR048_027312</name>
</gene>
<proteinExistence type="predicted"/>
<name>A0ABQ9GF41_9NEOP</name>
<sequence>MEQCWTGSWVGRAGVLARSWICSQHRASENERMVQKGVAVRIVHACDAKNHSGICGAEGYSTACDVVDYSGPCDAKDRSGACDGKGYSGICGAKGYSAAYDVEGYSGACDDEDRSGACDAKGYSSICGAKGYSAAYDVEGYSGACDDEDHSGACDAKGYSGICSAKCYSAAYDVEGYSGTCIYSQFKIRCCHPRETVALILKQTSIHSCGSALGVKGEGPSCSRDIPKIVGSSPGCVSQSFGNELYNGGWRGGDRSLKTRSLTRAGVHGLSISPQLHSGEGWSWDYREDGVVGLGQSIAESPAKQQNHKSVRFVFKSKEIPNKCCPSIHAHTPQRVDIEVLGSDEGEARYGAASKWKVGRWGILEEARQLAASSATIPTHESPGRDPTRNEARFAQLCRLLRIQRRWGDGLRSSHKDLARPARGQLSGFRTSPRAKRSEKTSTPRDLPFGAPRMYRAPRFSRRVLFTPIQCLVVGPEFTSPTTVDAGFARSLLAPYIQRQPCPPTHTPSTLCSSANGCVLFLPLPTGQTTLFHNSVALNPERSGPRHTRLPAPLARRKRNFAGACSRR</sequence>
<evidence type="ECO:0000256" key="1">
    <source>
        <dbReference type="SAM" id="MobiDB-lite"/>
    </source>
</evidence>
<dbReference type="Proteomes" id="UP001159363">
    <property type="component" value="Chromosome 11"/>
</dbReference>
<protein>
    <submittedName>
        <fullName evidence="2">Uncharacterized protein</fullName>
    </submittedName>
</protein>